<evidence type="ECO:0000313" key="3">
    <source>
        <dbReference type="EMBL" id="SMH32501.1"/>
    </source>
</evidence>
<name>A0A1X7N503_9LACT</name>
<dbReference type="OrthoDB" id="2157624at2"/>
<keyword evidence="2" id="KW-0812">Transmembrane</keyword>
<keyword evidence="4" id="KW-1185">Reference proteome</keyword>
<sequence length="177" mass="20102">MELAGLLSFLSSLIPLIIIITVVRSLGSALFNQQKGNKNGAISKYQEFIKEVNQEKDRLGNTPDKKPAAKQQAARINQKAADLAKQRNNPYLSTKKNQYQQPKVKSRPLAERNMIQPVSKSKPTARTYSKPPGATKNFVQTKRVDKRKKQTPFQKKIVQGIIYKEILDKPRALRPYK</sequence>
<dbReference type="EMBL" id="FXBJ01000002">
    <property type="protein sequence ID" value="SMH32501.1"/>
    <property type="molecule type" value="Genomic_DNA"/>
</dbReference>
<keyword evidence="2" id="KW-0472">Membrane</keyword>
<dbReference type="STRING" id="1073423.SAMN04488700_1412"/>
<keyword evidence="2" id="KW-1133">Transmembrane helix</keyword>
<proteinExistence type="predicted"/>
<evidence type="ECO:0000256" key="1">
    <source>
        <dbReference type="SAM" id="MobiDB-lite"/>
    </source>
</evidence>
<feature type="compositionally biased region" description="Basic and acidic residues" evidence="1">
    <location>
        <begin position="56"/>
        <end position="67"/>
    </location>
</feature>
<evidence type="ECO:0000313" key="4">
    <source>
        <dbReference type="Proteomes" id="UP000193435"/>
    </source>
</evidence>
<gene>
    <name evidence="3" type="ORF">SAMN04488700_1412</name>
</gene>
<reference evidence="3 4" key="1">
    <citation type="submission" date="2017-04" db="EMBL/GenBank/DDBJ databases">
        <authorList>
            <person name="Afonso C.L."/>
            <person name="Miller P.J."/>
            <person name="Scott M.A."/>
            <person name="Spackman E."/>
            <person name="Goraichik I."/>
            <person name="Dimitrov K.M."/>
            <person name="Suarez D.L."/>
            <person name="Swayne D.E."/>
        </authorList>
    </citation>
    <scope>NUCLEOTIDE SEQUENCE [LARGE SCALE GENOMIC DNA]</scope>
    <source>
        <strain evidence="3 4">LMG26642</strain>
    </source>
</reference>
<evidence type="ECO:0000256" key="2">
    <source>
        <dbReference type="SAM" id="Phobius"/>
    </source>
</evidence>
<feature type="compositionally biased region" description="Polar residues" evidence="1">
    <location>
        <begin position="86"/>
        <end position="103"/>
    </location>
</feature>
<protein>
    <submittedName>
        <fullName evidence="3">Uncharacterized protein</fullName>
    </submittedName>
</protein>
<organism evidence="3 4">
    <name type="scientific">Carnobacterium iners</name>
    <dbReference type="NCBI Taxonomy" id="1073423"/>
    <lineage>
        <taxon>Bacteria</taxon>
        <taxon>Bacillati</taxon>
        <taxon>Bacillota</taxon>
        <taxon>Bacilli</taxon>
        <taxon>Lactobacillales</taxon>
        <taxon>Carnobacteriaceae</taxon>
        <taxon>Carnobacterium</taxon>
    </lineage>
</organism>
<accession>A0A1X7N503</accession>
<dbReference type="RefSeq" id="WP_085559572.1">
    <property type="nucleotide sequence ID" value="NZ_FOAH01000004.1"/>
</dbReference>
<dbReference type="Proteomes" id="UP000193435">
    <property type="component" value="Unassembled WGS sequence"/>
</dbReference>
<dbReference type="AlphaFoldDB" id="A0A1X7N503"/>
<feature type="region of interest" description="Disordered" evidence="1">
    <location>
        <begin position="56"/>
        <end position="107"/>
    </location>
</feature>
<feature type="transmembrane region" description="Helical" evidence="2">
    <location>
        <begin position="6"/>
        <end position="26"/>
    </location>
</feature>